<sequence length="346" mass="38734">MASFHWMQSCSERLYQWLLLAYPSEFRREYGREMVQTFRDCYREELDAGGTLRLLPFWSTVFYDFVKSVSIEQFLHLKKLVLFDKEYQMLNAPLHLQVAQLTDIGRTRPTNEDNLIAVLPDNDNIMRAKGALFVVADGMGGHSYGELASELAVKTIQEVYYQDSSNDIPTALGNALRQANTVVYETSQAKIRENSELSSKTMGTTCVAMVLNNHTLYVANAGDSLAYLITDQEIKQLAENHSLVAQEVLKGNMTAEEALTSPSRNVITRCLGTKEQVEVYLSAPIQVKTGDILLLCTDGLHGLISETEIRLIVENNTPEESSKKLIERANENGGPDNITAIVVKID</sequence>
<dbReference type="SUPFAM" id="SSF81606">
    <property type="entry name" value="PP2C-like"/>
    <property type="match status" value="1"/>
</dbReference>
<dbReference type="GO" id="GO:0004722">
    <property type="term" value="F:protein serine/threonine phosphatase activity"/>
    <property type="evidence" value="ECO:0007669"/>
    <property type="project" value="InterPro"/>
</dbReference>
<protein>
    <recommendedName>
        <fullName evidence="1">PPM-type phosphatase domain-containing protein</fullName>
    </recommendedName>
</protein>
<reference evidence="2 3" key="1">
    <citation type="submission" date="2019-10" db="EMBL/GenBank/DDBJ databases">
        <title>Dictyobacter vulcani sp. nov., within the class Ktedonobacteria, isolated from soil of volcanic Mt. Zao.</title>
        <authorList>
            <person name="Zheng Y."/>
            <person name="Wang C.M."/>
            <person name="Sakai Y."/>
            <person name="Abe K."/>
            <person name="Yokota A."/>
            <person name="Yabe S."/>
        </authorList>
    </citation>
    <scope>NUCLEOTIDE SEQUENCE [LARGE SCALE GENOMIC DNA]</scope>
    <source>
        <strain evidence="2 3">W12</strain>
    </source>
</reference>
<accession>A0A5J4KX74</accession>
<dbReference type="Gene3D" id="3.60.40.10">
    <property type="entry name" value="PPM-type phosphatase domain"/>
    <property type="match status" value="1"/>
</dbReference>
<dbReference type="Pfam" id="PF13672">
    <property type="entry name" value="PP2C_2"/>
    <property type="match status" value="1"/>
</dbReference>
<gene>
    <name evidence="2" type="ORF">KDW_52990</name>
</gene>
<dbReference type="PANTHER" id="PTHR47992">
    <property type="entry name" value="PROTEIN PHOSPHATASE"/>
    <property type="match status" value="1"/>
</dbReference>
<dbReference type="SMART" id="SM00332">
    <property type="entry name" value="PP2Cc"/>
    <property type="match status" value="1"/>
</dbReference>
<evidence type="ECO:0000259" key="1">
    <source>
        <dbReference type="PROSITE" id="PS51746"/>
    </source>
</evidence>
<dbReference type="Proteomes" id="UP000326912">
    <property type="component" value="Unassembled WGS sequence"/>
</dbReference>
<dbReference type="InterPro" id="IPR015655">
    <property type="entry name" value="PP2C"/>
</dbReference>
<dbReference type="InterPro" id="IPR036457">
    <property type="entry name" value="PPM-type-like_dom_sf"/>
</dbReference>
<evidence type="ECO:0000313" key="3">
    <source>
        <dbReference type="Proteomes" id="UP000326912"/>
    </source>
</evidence>
<dbReference type="RefSeq" id="WP_151758813.1">
    <property type="nucleotide sequence ID" value="NZ_BKZW01000003.1"/>
</dbReference>
<dbReference type="PROSITE" id="PS51746">
    <property type="entry name" value="PPM_2"/>
    <property type="match status" value="1"/>
</dbReference>
<keyword evidence="3" id="KW-1185">Reference proteome</keyword>
<feature type="domain" description="PPM-type phosphatase" evidence="1">
    <location>
        <begin position="97"/>
        <end position="345"/>
    </location>
</feature>
<dbReference type="CDD" id="cd00143">
    <property type="entry name" value="PP2Cc"/>
    <property type="match status" value="1"/>
</dbReference>
<dbReference type="AlphaFoldDB" id="A0A5J4KX74"/>
<comment type="caution">
    <text evidence="2">The sequence shown here is derived from an EMBL/GenBank/DDBJ whole genome shotgun (WGS) entry which is preliminary data.</text>
</comment>
<dbReference type="SMART" id="SM00331">
    <property type="entry name" value="PP2C_SIG"/>
    <property type="match status" value="1"/>
</dbReference>
<dbReference type="InterPro" id="IPR001932">
    <property type="entry name" value="PPM-type_phosphatase-like_dom"/>
</dbReference>
<evidence type="ECO:0000313" key="2">
    <source>
        <dbReference type="EMBL" id="GER91137.1"/>
    </source>
</evidence>
<name>A0A5J4KX74_9CHLR</name>
<dbReference type="EMBL" id="BKZW01000003">
    <property type="protein sequence ID" value="GER91137.1"/>
    <property type="molecule type" value="Genomic_DNA"/>
</dbReference>
<organism evidence="2 3">
    <name type="scientific">Dictyobacter vulcani</name>
    <dbReference type="NCBI Taxonomy" id="2607529"/>
    <lineage>
        <taxon>Bacteria</taxon>
        <taxon>Bacillati</taxon>
        <taxon>Chloroflexota</taxon>
        <taxon>Ktedonobacteria</taxon>
        <taxon>Ktedonobacterales</taxon>
        <taxon>Dictyobacteraceae</taxon>
        <taxon>Dictyobacter</taxon>
    </lineage>
</organism>
<proteinExistence type="predicted"/>